<comment type="caution">
    <text evidence="2">The sequence shown here is derived from an EMBL/GenBank/DDBJ whole genome shotgun (WGS) entry which is preliminary data.</text>
</comment>
<organism evidence="2">
    <name type="scientific">human gut metagenome</name>
    <dbReference type="NCBI Taxonomy" id="408170"/>
    <lineage>
        <taxon>unclassified sequences</taxon>
        <taxon>metagenomes</taxon>
        <taxon>organismal metagenomes</taxon>
    </lineage>
</organism>
<gene>
    <name evidence="2" type="ORF">LEA_16219</name>
</gene>
<dbReference type="InterPro" id="IPR014710">
    <property type="entry name" value="RmlC-like_jellyroll"/>
</dbReference>
<dbReference type="EMBL" id="AJWY01011082">
    <property type="protein sequence ID" value="EKC53732.1"/>
    <property type="molecule type" value="Genomic_DNA"/>
</dbReference>
<dbReference type="InterPro" id="IPR000595">
    <property type="entry name" value="cNMP-bd_dom"/>
</dbReference>
<protein>
    <submittedName>
        <fullName evidence="2">Transcriptional regulator, Crp/Fnr family</fullName>
    </submittedName>
</protein>
<dbReference type="SMART" id="SM00100">
    <property type="entry name" value="cNMP"/>
    <property type="match status" value="1"/>
</dbReference>
<dbReference type="Gene3D" id="2.60.120.10">
    <property type="entry name" value="Jelly Rolls"/>
    <property type="match status" value="1"/>
</dbReference>
<dbReference type="InterPro" id="IPR018490">
    <property type="entry name" value="cNMP-bd_dom_sf"/>
</dbReference>
<feature type="non-terminal residue" evidence="2">
    <location>
        <position position="128"/>
    </location>
</feature>
<proteinExistence type="predicted"/>
<evidence type="ECO:0000313" key="2">
    <source>
        <dbReference type="EMBL" id="EKC53732.1"/>
    </source>
</evidence>
<dbReference type="CDD" id="cd00038">
    <property type="entry name" value="CAP_ED"/>
    <property type="match status" value="1"/>
</dbReference>
<feature type="domain" description="Cyclic nucleotide-binding" evidence="1">
    <location>
        <begin position="13"/>
        <end position="85"/>
    </location>
</feature>
<dbReference type="Pfam" id="PF00027">
    <property type="entry name" value="cNMP_binding"/>
    <property type="match status" value="1"/>
</dbReference>
<dbReference type="PROSITE" id="PS50042">
    <property type="entry name" value="CNMP_BINDING_3"/>
    <property type="match status" value="1"/>
</dbReference>
<accession>K1RYW6</accession>
<reference evidence="2" key="1">
    <citation type="journal article" date="2013" name="Environ. Microbiol.">
        <title>Microbiota from the distal guts of lean and obese adolescents exhibit partial functional redundancy besides clear differences in community structure.</title>
        <authorList>
            <person name="Ferrer M."/>
            <person name="Ruiz A."/>
            <person name="Lanza F."/>
            <person name="Haange S.B."/>
            <person name="Oberbach A."/>
            <person name="Till H."/>
            <person name="Bargiela R."/>
            <person name="Campoy C."/>
            <person name="Segura M.T."/>
            <person name="Richter M."/>
            <person name="von Bergen M."/>
            <person name="Seifert J."/>
            <person name="Suarez A."/>
        </authorList>
    </citation>
    <scope>NUCLEOTIDE SEQUENCE</scope>
</reference>
<name>K1RYW6_9ZZZZ</name>
<sequence length="128" mass="14306">MENYFEILKKCRMFTGLDTDDIKCLTEILNSKVVKYSKGDVIFSEGEKPEHIGVVLHGNAQIERTDYYGNRSIVAVLEPSEVFGEAFVCAGIKSIPVDVVALDETVVMLLSLPDIPLKNTDIYNCFIL</sequence>
<evidence type="ECO:0000259" key="1">
    <source>
        <dbReference type="PROSITE" id="PS50042"/>
    </source>
</evidence>
<dbReference type="AlphaFoldDB" id="K1RYW6"/>
<dbReference type="SUPFAM" id="SSF51206">
    <property type="entry name" value="cAMP-binding domain-like"/>
    <property type="match status" value="1"/>
</dbReference>